<evidence type="ECO:0000259" key="1">
    <source>
        <dbReference type="Pfam" id="PF00149"/>
    </source>
</evidence>
<dbReference type="EMBL" id="JAGGLJ010000008">
    <property type="protein sequence ID" value="MBP2025506.1"/>
    <property type="molecule type" value="Genomic_DNA"/>
</dbReference>
<name>A0ABS4KDZ7_9FIRM</name>
<dbReference type="InterPro" id="IPR004843">
    <property type="entry name" value="Calcineurin-like_PHP"/>
</dbReference>
<gene>
    <name evidence="2" type="ORF">J2Z71_001039</name>
</gene>
<dbReference type="SUPFAM" id="SSF56300">
    <property type="entry name" value="Metallo-dependent phosphatases"/>
    <property type="match status" value="1"/>
</dbReference>
<dbReference type="PANTHER" id="PTHR30337">
    <property type="entry name" value="COMPONENT OF ATP-DEPENDENT DSDNA EXONUCLEASE"/>
    <property type="match status" value="1"/>
</dbReference>
<sequence length="325" mass="37653">MKLLYFTDTHIRGNNPKNRKDNFIETLKNKLNEVVDISINENVDYILHGGDLFDRPDISIAVVSEFSQILQKFEAPIYIVSGNHDIFGHNQKTINRTMLGLLSSLNLVKLVDENPIILEKDNIKVQLTANPYSFNMEDESYKDKYKVLEKNKDVNYMIHMVHGFLLDKPFIKGVPHTLISEITDTLADITLAGHYHFGFKTINIDNKYFINPGSIVRISNSLEEIKRRPKVILIDLKDEISIKEIYLKSALPGELVLDRNEMERHKFKRSKIYEFKEIIDTTSDLGSLDIFNLLVQISKNESIPEDVRDEAIKRVQDIQLREAEY</sequence>
<feature type="domain" description="Calcineurin-like phosphoesterase" evidence="1">
    <location>
        <begin position="1"/>
        <end position="196"/>
    </location>
</feature>
<evidence type="ECO:0000313" key="2">
    <source>
        <dbReference type="EMBL" id="MBP2025506.1"/>
    </source>
</evidence>
<dbReference type="Proteomes" id="UP001519306">
    <property type="component" value="Unassembled WGS sequence"/>
</dbReference>
<keyword evidence="2" id="KW-0378">Hydrolase</keyword>
<dbReference type="InterPro" id="IPR050535">
    <property type="entry name" value="DNA_Repair-Maintenance_Comp"/>
</dbReference>
<comment type="caution">
    <text evidence="2">The sequence shown here is derived from an EMBL/GenBank/DDBJ whole genome shotgun (WGS) entry which is preliminary data.</text>
</comment>
<dbReference type="PANTHER" id="PTHR30337:SF0">
    <property type="entry name" value="NUCLEASE SBCCD SUBUNIT D"/>
    <property type="match status" value="1"/>
</dbReference>
<dbReference type="Pfam" id="PF00149">
    <property type="entry name" value="Metallophos"/>
    <property type="match status" value="1"/>
</dbReference>
<dbReference type="RefSeq" id="WP_210060797.1">
    <property type="nucleotide sequence ID" value="NZ_JAGGLJ010000008.1"/>
</dbReference>
<proteinExistence type="predicted"/>
<organism evidence="2 3">
    <name type="scientific">Peptoniphilus stercorisuis</name>
    <dbReference type="NCBI Taxonomy" id="1436965"/>
    <lineage>
        <taxon>Bacteria</taxon>
        <taxon>Bacillati</taxon>
        <taxon>Bacillota</taxon>
        <taxon>Tissierellia</taxon>
        <taxon>Tissierellales</taxon>
        <taxon>Peptoniphilaceae</taxon>
        <taxon>Peptoniphilus</taxon>
    </lineage>
</organism>
<accession>A0ABS4KDZ7</accession>
<reference evidence="2 3" key="1">
    <citation type="submission" date="2021-03" db="EMBL/GenBank/DDBJ databases">
        <title>Genomic Encyclopedia of Type Strains, Phase IV (KMG-IV): sequencing the most valuable type-strain genomes for metagenomic binning, comparative biology and taxonomic classification.</title>
        <authorList>
            <person name="Goeker M."/>
        </authorList>
    </citation>
    <scope>NUCLEOTIDE SEQUENCE [LARGE SCALE GENOMIC DNA]</scope>
    <source>
        <strain evidence="2 3">DSM 27563</strain>
    </source>
</reference>
<dbReference type="Gene3D" id="3.60.21.10">
    <property type="match status" value="1"/>
</dbReference>
<dbReference type="GO" id="GO:0004527">
    <property type="term" value="F:exonuclease activity"/>
    <property type="evidence" value="ECO:0007669"/>
    <property type="project" value="UniProtKB-KW"/>
</dbReference>
<protein>
    <submittedName>
        <fullName evidence="2">DNA repair exonuclease SbcCD nuclease subunit</fullName>
    </submittedName>
</protein>
<keyword evidence="3" id="KW-1185">Reference proteome</keyword>
<keyword evidence="2" id="KW-0540">Nuclease</keyword>
<keyword evidence="2" id="KW-0269">Exonuclease</keyword>
<dbReference type="InterPro" id="IPR029052">
    <property type="entry name" value="Metallo-depent_PP-like"/>
</dbReference>
<evidence type="ECO:0000313" key="3">
    <source>
        <dbReference type="Proteomes" id="UP001519306"/>
    </source>
</evidence>